<keyword evidence="3" id="KW-1185">Reference proteome</keyword>
<protein>
    <submittedName>
        <fullName evidence="2">Uncharacterized protein</fullName>
    </submittedName>
</protein>
<proteinExistence type="predicted"/>
<reference evidence="2 3" key="1">
    <citation type="submission" date="2020-06" db="EMBL/GenBank/DDBJ databases">
        <title>Transcriptomic and genomic resources for Thalictrum thalictroides and T. hernandezii: Facilitating candidate gene discovery in an emerging model plant lineage.</title>
        <authorList>
            <person name="Arias T."/>
            <person name="Riano-Pachon D.M."/>
            <person name="Di Stilio V.S."/>
        </authorList>
    </citation>
    <scope>NUCLEOTIDE SEQUENCE [LARGE SCALE GENOMIC DNA]</scope>
    <source>
        <strain evidence="3">cv. WT478/WT964</strain>
        <tissue evidence="2">Leaves</tissue>
    </source>
</reference>
<evidence type="ECO:0000256" key="1">
    <source>
        <dbReference type="SAM" id="MobiDB-lite"/>
    </source>
</evidence>
<name>A0A7J6V8T3_THATH</name>
<feature type="region of interest" description="Disordered" evidence="1">
    <location>
        <begin position="90"/>
        <end position="113"/>
    </location>
</feature>
<accession>A0A7J6V8T3</accession>
<evidence type="ECO:0000313" key="2">
    <source>
        <dbReference type="EMBL" id="KAF5180610.1"/>
    </source>
</evidence>
<sequence length="213" mass="23672">MQTTSNQIRVSTNFNRENSNEVNGSRREGILSTPTFNRPGEYDDLERLEQELLLKYGECSINRLVNKRLLEKSKKEKHGSEVKATTPITVSSNVGTSNPRFNQIQGDTPDDEVDGVKYTDGIDMQMRIEGEGSQGNQGLSVNANNPKKSSWVDVLGRSSIASCEGKAIAIRIFTAEELMKATYNYDDRSYKGIATVYNGNLEGQIVAVKTPER</sequence>
<comment type="caution">
    <text evidence="2">The sequence shown here is derived from an EMBL/GenBank/DDBJ whole genome shotgun (WGS) entry which is preliminary data.</text>
</comment>
<organism evidence="2 3">
    <name type="scientific">Thalictrum thalictroides</name>
    <name type="common">Rue-anemone</name>
    <name type="synonym">Anemone thalictroides</name>
    <dbReference type="NCBI Taxonomy" id="46969"/>
    <lineage>
        <taxon>Eukaryota</taxon>
        <taxon>Viridiplantae</taxon>
        <taxon>Streptophyta</taxon>
        <taxon>Embryophyta</taxon>
        <taxon>Tracheophyta</taxon>
        <taxon>Spermatophyta</taxon>
        <taxon>Magnoliopsida</taxon>
        <taxon>Ranunculales</taxon>
        <taxon>Ranunculaceae</taxon>
        <taxon>Thalictroideae</taxon>
        <taxon>Thalictrum</taxon>
    </lineage>
</organism>
<gene>
    <name evidence="2" type="ORF">FRX31_029802</name>
</gene>
<evidence type="ECO:0000313" key="3">
    <source>
        <dbReference type="Proteomes" id="UP000554482"/>
    </source>
</evidence>
<dbReference type="EMBL" id="JABWDY010037177">
    <property type="protein sequence ID" value="KAF5180610.1"/>
    <property type="molecule type" value="Genomic_DNA"/>
</dbReference>
<feature type="compositionally biased region" description="Polar residues" evidence="1">
    <location>
        <begin position="90"/>
        <end position="106"/>
    </location>
</feature>
<dbReference type="AlphaFoldDB" id="A0A7J6V8T3"/>
<dbReference type="Proteomes" id="UP000554482">
    <property type="component" value="Unassembled WGS sequence"/>
</dbReference>